<evidence type="ECO:0008006" key="4">
    <source>
        <dbReference type="Google" id="ProtNLM"/>
    </source>
</evidence>
<feature type="chain" id="PRO_5014974127" description="Outer membrane protein beta-barrel domain-containing protein" evidence="1">
    <location>
        <begin position="19"/>
        <end position="179"/>
    </location>
</feature>
<evidence type="ECO:0000313" key="2">
    <source>
        <dbReference type="EMBL" id="PJJ40211.1"/>
    </source>
</evidence>
<keyword evidence="1" id="KW-0732">Signal</keyword>
<comment type="caution">
    <text evidence="2">The sequence shown here is derived from an EMBL/GenBank/DDBJ whole genome shotgun (WGS) entry which is preliminary data.</text>
</comment>
<sequence>MKRLLLLLWIFLVASAHAGFFLEKDAAIEEQKALDINRGFSFGPGLSATYYLGAFDLGLEGLAAYRFENDLGISLDLSLGISEAVHEAALAGRYYFSESDFFDLGLSGVYFKKNSEWKKAPRIFVDYGRNMKPWPHAHFALQAKIRLSYLVGETLGREAVYTTKTVYTTISGQVALVFF</sequence>
<dbReference type="AlphaFoldDB" id="A0A2M9A3C0"/>
<gene>
    <name evidence="2" type="ORF">BGX16_0124</name>
</gene>
<proteinExistence type="predicted"/>
<accession>A0A2M9A3C0</accession>
<keyword evidence="3" id="KW-1185">Reference proteome</keyword>
<name>A0A2M9A3C0_9BACT</name>
<dbReference type="OrthoDB" id="9813661at2"/>
<evidence type="ECO:0000256" key="1">
    <source>
        <dbReference type="SAM" id="SignalP"/>
    </source>
</evidence>
<dbReference type="RefSeq" id="WP_100424324.1">
    <property type="nucleotide sequence ID" value="NZ_JAQXKX010000009.1"/>
</dbReference>
<protein>
    <recommendedName>
        <fullName evidence="4">Outer membrane protein beta-barrel domain-containing protein</fullName>
    </recommendedName>
</protein>
<evidence type="ECO:0000313" key="3">
    <source>
        <dbReference type="Proteomes" id="UP000231134"/>
    </source>
</evidence>
<dbReference type="Proteomes" id="UP000231134">
    <property type="component" value="Unassembled WGS sequence"/>
</dbReference>
<organism evidence="2 3">
    <name type="scientific">Hallerella succinigenes</name>
    <dbReference type="NCBI Taxonomy" id="1896222"/>
    <lineage>
        <taxon>Bacteria</taxon>
        <taxon>Pseudomonadati</taxon>
        <taxon>Fibrobacterota</taxon>
        <taxon>Fibrobacteria</taxon>
        <taxon>Fibrobacterales</taxon>
        <taxon>Fibrobacteraceae</taxon>
        <taxon>Hallerella</taxon>
    </lineage>
</organism>
<reference evidence="2 3" key="1">
    <citation type="submission" date="2017-11" db="EMBL/GenBank/DDBJ databases">
        <title>Animal gut microbial communities from fecal samples from Wisconsin, USA.</title>
        <authorList>
            <person name="Neumann A."/>
        </authorList>
    </citation>
    <scope>NUCLEOTIDE SEQUENCE [LARGE SCALE GENOMIC DNA]</scope>
    <source>
        <strain evidence="2 3">UWS3</strain>
    </source>
</reference>
<dbReference type="EMBL" id="PGEX01000001">
    <property type="protein sequence ID" value="PJJ40211.1"/>
    <property type="molecule type" value="Genomic_DNA"/>
</dbReference>
<feature type="signal peptide" evidence="1">
    <location>
        <begin position="1"/>
        <end position="18"/>
    </location>
</feature>